<accession>W1V5G0</accession>
<evidence type="ECO:0008006" key="3">
    <source>
        <dbReference type="Google" id="ProtNLM"/>
    </source>
</evidence>
<organism evidence="1 2">
    <name type="scientific">Actinomyces urogenitalis DORA_12</name>
    <dbReference type="NCBI Taxonomy" id="1403939"/>
    <lineage>
        <taxon>Bacteria</taxon>
        <taxon>Bacillati</taxon>
        <taxon>Actinomycetota</taxon>
        <taxon>Actinomycetes</taxon>
        <taxon>Actinomycetales</taxon>
        <taxon>Actinomycetaceae</taxon>
        <taxon>Actinomyces</taxon>
    </lineage>
</organism>
<dbReference type="PATRIC" id="fig|1403939.3.peg.1963"/>
<dbReference type="InterPro" id="IPR010982">
    <property type="entry name" value="Lambda_DNA-bd_dom_sf"/>
</dbReference>
<dbReference type="GO" id="GO:0003677">
    <property type="term" value="F:DNA binding"/>
    <property type="evidence" value="ECO:0007669"/>
    <property type="project" value="InterPro"/>
</dbReference>
<comment type="caution">
    <text evidence="1">The sequence shown here is derived from an EMBL/GenBank/DDBJ whole genome shotgun (WGS) entry which is preliminary data.</text>
</comment>
<protein>
    <recommendedName>
        <fullName evidence="3">HTH cro/C1-type domain-containing protein</fullName>
    </recommendedName>
</protein>
<evidence type="ECO:0000313" key="1">
    <source>
        <dbReference type="EMBL" id="ETJ00876.1"/>
    </source>
</evidence>
<dbReference type="AlphaFoldDB" id="W1V5G0"/>
<name>W1V5G0_9ACTO</name>
<proteinExistence type="predicted"/>
<dbReference type="Proteomes" id="UP000018852">
    <property type="component" value="Unassembled WGS sequence"/>
</dbReference>
<dbReference type="EMBL" id="AZLV01001162">
    <property type="protein sequence ID" value="ETJ00876.1"/>
    <property type="molecule type" value="Genomic_DNA"/>
</dbReference>
<evidence type="ECO:0000313" key="2">
    <source>
        <dbReference type="Proteomes" id="UP000018852"/>
    </source>
</evidence>
<sequence length="79" mass="8360">MSHLELRPGFIDTVKRLHGIASDQALAAAVGVGYRTFVRVKANPSAIQTHMIAGFCTAFGYSPSDVVTVVADKQQAKAA</sequence>
<gene>
    <name evidence="1" type="ORF">Q605_AUC01162G0002</name>
</gene>
<reference evidence="1 2" key="1">
    <citation type="submission" date="2013-12" db="EMBL/GenBank/DDBJ databases">
        <title>A Varibaculum cambriense genome reconstructed from a premature infant gut community with otherwise low bacterial novelty that shifts toward anaerobic metabolism during the third week of life.</title>
        <authorList>
            <person name="Brown C.T."/>
            <person name="Sharon I."/>
            <person name="Thomas B.C."/>
            <person name="Castelle C.J."/>
            <person name="Morowitz M.J."/>
            <person name="Banfield J.F."/>
        </authorList>
    </citation>
    <scope>NUCLEOTIDE SEQUENCE [LARGE SCALE GENOMIC DNA]</scope>
    <source>
        <strain evidence="2">DORA_12</strain>
    </source>
</reference>
<dbReference type="SUPFAM" id="SSF47413">
    <property type="entry name" value="lambda repressor-like DNA-binding domains"/>
    <property type="match status" value="1"/>
</dbReference>